<dbReference type="PROSITE" id="PS51257">
    <property type="entry name" value="PROKAR_LIPOPROTEIN"/>
    <property type="match status" value="1"/>
</dbReference>
<comment type="pathway">
    <text evidence="3 4">Cofactor biosynthesis; coenzyme A biosynthesis; CoA from (R)-pantothenate: step 2/5.</text>
</comment>
<dbReference type="SUPFAM" id="SSF102645">
    <property type="entry name" value="CoaB-like"/>
    <property type="match status" value="1"/>
</dbReference>
<dbReference type="InterPro" id="IPR007085">
    <property type="entry name" value="DNA/pantothenate-metab_flavo_C"/>
</dbReference>
<name>A0A261SFN8_9BORD</name>
<feature type="domain" description="Flavoprotein" evidence="5">
    <location>
        <begin position="7"/>
        <end position="175"/>
    </location>
</feature>
<comment type="function">
    <text evidence="3">Catalyzes two sequential steps in the biosynthesis of coenzyme A. In the first step cysteine is conjugated to 4'-phosphopantothenate to form 4-phosphopantothenoylcysteine. In the second step the latter compound is decarboxylated to form 4'-phosphopantotheine.</text>
</comment>
<dbReference type="EC" id="6.3.2.5" evidence="3"/>
<dbReference type="InterPro" id="IPR036551">
    <property type="entry name" value="Flavin_trans-like"/>
</dbReference>
<dbReference type="PANTHER" id="PTHR14359">
    <property type="entry name" value="HOMO-OLIGOMERIC FLAVIN CONTAINING CYS DECARBOXYLASE FAMILY"/>
    <property type="match status" value="1"/>
</dbReference>
<dbReference type="RefSeq" id="WP_094827038.1">
    <property type="nucleotide sequence ID" value="NZ_NEVL01000003.1"/>
</dbReference>
<keyword evidence="3 4" id="KW-0436">Ligase</keyword>
<evidence type="ECO:0000256" key="2">
    <source>
        <dbReference type="ARBA" id="ARBA00023239"/>
    </source>
</evidence>
<dbReference type="Pfam" id="PF04127">
    <property type="entry name" value="DFP"/>
    <property type="match status" value="1"/>
</dbReference>
<reference evidence="8 9" key="2">
    <citation type="submission" date="2017-05" db="EMBL/GenBank/DDBJ databases">
        <title>Complete and WGS of Bordetella genogroups.</title>
        <authorList>
            <person name="Spilker T."/>
            <person name="Lipuma J."/>
        </authorList>
    </citation>
    <scope>NUCLEOTIDE SEQUENCE [LARGE SCALE GENOMIC DNA]</scope>
    <source>
        <strain evidence="8 9">AU9795</strain>
    </source>
</reference>
<comment type="pathway">
    <text evidence="3 4">Cofactor biosynthesis; coenzyme A biosynthesis; CoA from (R)-pantothenate: step 3/5.</text>
</comment>
<feature type="binding site" evidence="3">
    <location>
        <position position="289"/>
    </location>
    <ligand>
        <name>CTP</name>
        <dbReference type="ChEBI" id="CHEBI:37563"/>
    </ligand>
</feature>
<organism evidence="7 10">
    <name type="scientific">Bordetella genomosp. 1</name>
    <dbReference type="NCBI Taxonomy" id="1395607"/>
    <lineage>
        <taxon>Bacteria</taxon>
        <taxon>Pseudomonadati</taxon>
        <taxon>Pseudomonadota</taxon>
        <taxon>Betaproteobacteria</taxon>
        <taxon>Burkholderiales</taxon>
        <taxon>Alcaligenaceae</taxon>
        <taxon>Bordetella</taxon>
    </lineage>
</organism>
<dbReference type="GO" id="GO:0046872">
    <property type="term" value="F:metal ion binding"/>
    <property type="evidence" value="ECO:0007669"/>
    <property type="project" value="UniProtKB-KW"/>
</dbReference>
<proteinExistence type="inferred from homology"/>
<evidence type="ECO:0000259" key="6">
    <source>
        <dbReference type="Pfam" id="PF04127"/>
    </source>
</evidence>
<feature type="binding site" evidence="3">
    <location>
        <position position="279"/>
    </location>
    <ligand>
        <name>CTP</name>
        <dbReference type="ChEBI" id="CHEBI:37563"/>
    </ligand>
</feature>
<dbReference type="NCBIfam" id="TIGR00521">
    <property type="entry name" value="coaBC_dfp"/>
    <property type="match status" value="1"/>
</dbReference>
<accession>A0A261SFN8</accession>
<evidence type="ECO:0000313" key="10">
    <source>
        <dbReference type="Proteomes" id="UP000217005"/>
    </source>
</evidence>
<evidence type="ECO:0000313" key="9">
    <source>
        <dbReference type="Proteomes" id="UP000216354"/>
    </source>
</evidence>
<feature type="binding site" evidence="3">
    <location>
        <position position="326"/>
    </location>
    <ligand>
        <name>CTP</name>
        <dbReference type="ChEBI" id="CHEBI:37563"/>
    </ligand>
</feature>
<evidence type="ECO:0000256" key="3">
    <source>
        <dbReference type="HAMAP-Rule" id="MF_02225"/>
    </source>
</evidence>
<comment type="catalytic activity">
    <reaction evidence="3 4">
        <text>N-[(R)-4-phosphopantothenoyl]-L-cysteine + H(+) = (R)-4'-phosphopantetheine + CO2</text>
        <dbReference type="Rhea" id="RHEA:16793"/>
        <dbReference type="ChEBI" id="CHEBI:15378"/>
        <dbReference type="ChEBI" id="CHEBI:16526"/>
        <dbReference type="ChEBI" id="CHEBI:59458"/>
        <dbReference type="ChEBI" id="CHEBI:61723"/>
        <dbReference type="EC" id="4.1.1.36"/>
    </reaction>
</comment>
<dbReference type="InterPro" id="IPR005252">
    <property type="entry name" value="CoaBC"/>
</dbReference>
<dbReference type="Proteomes" id="UP000216354">
    <property type="component" value="Unassembled WGS sequence"/>
</dbReference>
<keyword evidence="3 4" id="KW-0288">FMN</keyword>
<feature type="binding site" evidence="3">
    <location>
        <position position="340"/>
    </location>
    <ligand>
        <name>CTP</name>
        <dbReference type="ChEBI" id="CHEBI:37563"/>
    </ligand>
</feature>
<dbReference type="HAMAP" id="MF_02225">
    <property type="entry name" value="CoaBC"/>
    <property type="match status" value="1"/>
</dbReference>
<comment type="caution">
    <text evidence="3">Lacks conserved residue(s) required for the propagation of feature annotation.</text>
</comment>
<dbReference type="GO" id="GO:0015937">
    <property type="term" value="P:coenzyme A biosynthetic process"/>
    <property type="evidence" value="ECO:0007669"/>
    <property type="project" value="UniProtKB-UniRule"/>
</dbReference>
<comment type="cofactor">
    <cofactor evidence="3">
        <name>Mg(2+)</name>
        <dbReference type="ChEBI" id="CHEBI:18420"/>
    </cofactor>
</comment>
<protein>
    <recommendedName>
        <fullName evidence="3">Coenzyme A biosynthesis bifunctional protein CoaBC</fullName>
    </recommendedName>
    <alternativeName>
        <fullName evidence="3">DNA/pantothenate metabolism flavoprotein</fullName>
    </alternativeName>
    <alternativeName>
        <fullName evidence="3">Phosphopantothenoylcysteine synthetase/decarboxylase</fullName>
        <shortName evidence="3">PPCS-PPCDC</shortName>
    </alternativeName>
    <domain>
        <recommendedName>
            <fullName evidence="3">Phosphopantothenoylcysteine decarboxylase</fullName>
            <shortName evidence="3">PPC decarboxylase</shortName>
            <shortName evidence="3">PPC-DC</shortName>
            <ecNumber evidence="3">4.1.1.36</ecNumber>
        </recommendedName>
        <alternativeName>
            <fullName evidence="3">CoaC</fullName>
        </alternativeName>
    </domain>
    <domain>
        <recommendedName>
            <fullName evidence="3">Phosphopantothenate--cysteine ligase</fullName>
            <ecNumber evidence="3">6.3.2.5</ecNumber>
        </recommendedName>
        <alternativeName>
            <fullName evidence="3">CoaB</fullName>
        </alternativeName>
        <alternativeName>
            <fullName evidence="3">Phosphopantothenoylcysteine synthetase</fullName>
            <shortName evidence="3">PPC synthetase</shortName>
            <shortName evidence="3">PPC-S</shortName>
        </alternativeName>
    </domain>
</protein>
<sequence length="402" mass="42959">MLDLARKRIVLGMTGGIACYKIAELVRRMTEQGAVVDVVMTEAATHFITPVTMQALSGRPVFVDAWDARVPNNMAHIDLTRGADAVLIAPASTDFMAKLAHGLADDLLSTLCVARACPLLIAPAMNREMWANPATQRNAAQLTADGITILGPASGEQACGETGSGRMLEPHELLADLIAFFQPKILAGRHVLLTAGPTSEPVDPVRVLTNRSSGKTGYAIARAAREAGARVTMVTGATALQVPRGVTALPVMTARQMHDAVMANAMDADVFIGVAAVADWRVKNVSDQKIKKNNEGGGQPQMEFEPNPDILAEVARLPQGPWCVGFAAETEKLAEHAEAKRLRKKIPLLVGNLAHKVMDADTTELVLFDEQGVHPLPAAPKLDAARRLMAEIAARLPRKPQP</sequence>
<reference evidence="7 10" key="1">
    <citation type="submission" date="2017-05" db="EMBL/GenBank/DDBJ databases">
        <title>Complete and WGS of Bordetella genogroups.</title>
        <authorList>
            <person name="Spilker T."/>
            <person name="LiPuma J."/>
        </authorList>
    </citation>
    <scope>NUCLEOTIDE SEQUENCE [LARGE SCALE GENOMIC DNA]</scope>
    <source>
        <strain evidence="7 10">AU17610</strain>
    </source>
</reference>
<evidence type="ECO:0000313" key="8">
    <source>
        <dbReference type="EMBL" id="OZI58927.1"/>
    </source>
</evidence>
<keyword evidence="9" id="KW-1185">Reference proteome</keyword>
<evidence type="ECO:0000256" key="4">
    <source>
        <dbReference type="RuleBase" id="RU364078"/>
    </source>
</evidence>
<dbReference type="SUPFAM" id="SSF52507">
    <property type="entry name" value="Homo-oligomeric flavin-containing Cys decarboxylases, HFCD"/>
    <property type="match status" value="1"/>
</dbReference>
<comment type="catalytic activity">
    <reaction evidence="3 4">
        <text>(R)-4'-phosphopantothenate + L-cysteine + CTP = N-[(R)-4-phosphopantothenoyl]-L-cysteine + CMP + diphosphate + H(+)</text>
        <dbReference type="Rhea" id="RHEA:19397"/>
        <dbReference type="ChEBI" id="CHEBI:10986"/>
        <dbReference type="ChEBI" id="CHEBI:15378"/>
        <dbReference type="ChEBI" id="CHEBI:33019"/>
        <dbReference type="ChEBI" id="CHEBI:35235"/>
        <dbReference type="ChEBI" id="CHEBI:37563"/>
        <dbReference type="ChEBI" id="CHEBI:59458"/>
        <dbReference type="ChEBI" id="CHEBI:60377"/>
        <dbReference type="EC" id="6.3.2.5"/>
    </reaction>
</comment>
<dbReference type="GO" id="GO:0015941">
    <property type="term" value="P:pantothenate catabolic process"/>
    <property type="evidence" value="ECO:0007669"/>
    <property type="project" value="InterPro"/>
</dbReference>
<feature type="region of interest" description="Phosphopantothenoylcysteine decarboxylase" evidence="3">
    <location>
        <begin position="1"/>
        <end position="190"/>
    </location>
</feature>
<dbReference type="Gene3D" id="3.40.50.1950">
    <property type="entry name" value="Flavin prenyltransferase-like"/>
    <property type="match status" value="1"/>
</dbReference>
<dbReference type="Gene3D" id="3.40.50.10300">
    <property type="entry name" value="CoaB-like"/>
    <property type="match status" value="1"/>
</dbReference>
<comment type="similarity">
    <text evidence="3 4">In the N-terminal section; belongs to the HFCD (homo-oligomeric flavin containing Cys decarboxylase) superfamily.</text>
</comment>
<feature type="domain" description="DNA/pantothenate metabolism flavoprotein C-terminal" evidence="6">
    <location>
        <begin position="186"/>
        <end position="394"/>
    </location>
</feature>
<dbReference type="Pfam" id="PF02441">
    <property type="entry name" value="Flavoprotein"/>
    <property type="match status" value="1"/>
</dbReference>
<dbReference type="GO" id="GO:0004633">
    <property type="term" value="F:phosphopantothenoylcysteine decarboxylase activity"/>
    <property type="evidence" value="ECO:0007669"/>
    <property type="project" value="UniProtKB-UniRule"/>
</dbReference>
<feature type="binding site" evidence="3">
    <location>
        <position position="344"/>
    </location>
    <ligand>
        <name>CTP</name>
        <dbReference type="ChEBI" id="CHEBI:37563"/>
    </ligand>
</feature>
<dbReference type="UniPathway" id="UPA00241">
    <property type="reaction ID" value="UER00353"/>
</dbReference>
<keyword evidence="2 3" id="KW-0456">Lyase</keyword>
<dbReference type="EC" id="4.1.1.36" evidence="3"/>
<dbReference type="EMBL" id="NEVR01000004">
    <property type="protein sequence ID" value="OZI58927.1"/>
    <property type="molecule type" value="Genomic_DNA"/>
</dbReference>
<dbReference type="GO" id="GO:0071513">
    <property type="term" value="C:phosphopantothenoylcysteine decarboxylase complex"/>
    <property type="evidence" value="ECO:0007669"/>
    <property type="project" value="TreeGrafter"/>
</dbReference>
<dbReference type="InterPro" id="IPR003382">
    <property type="entry name" value="Flavoprotein"/>
</dbReference>
<dbReference type="Proteomes" id="UP000217005">
    <property type="component" value="Unassembled WGS sequence"/>
</dbReference>
<feature type="binding site" evidence="3">
    <location>
        <begin position="308"/>
        <end position="311"/>
    </location>
    <ligand>
        <name>CTP</name>
        <dbReference type="ChEBI" id="CHEBI:37563"/>
    </ligand>
</feature>
<keyword evidence="3" id="KW-0460">Magnesium</keyword>
<dbReference type="GO" id="GO:0010181">
    <property type="term" value="F:FMN binding"/>
    <property type="evidence" value="ECO:0007669"/>
    <property type="project" value="UniProtKB-UniRule"/>
</dbReference>
<dbReference type="PANTHER" id="PTHR14359:SF6">
    <property type="entry name" value="PHOSPHOPANTOTHENOYLCYSTEINE DECARBOXYLASE"/>
    <property type="match status" value="1"/>
</dbReference>
<keyword evidence="3 4" id="KW-0285">Flavoprotein</keyword>
<dbReference type="EMBL" id="NEVL01000003">
    <property type="protein sequence ID" value="OZI36229.1"/>
    <property type="molecule type" value="Genomic_DNA"/>
</dbReference>
<feature type="region of interest" description="Phosphopantothenate--cysteine ligase" evidence="3">
    <location>
        <begin position="191"/>
        <end position="402"/>
    </location>
</feature>
<evidence type="ECO:0000256" key="1">
    <source>
        <dbReference type="ARBA" id="ARBA00022793"/>
    </source>
</evidence>
<dbReference type="InterPro" id="IPR035929">
    <property type="entry name" value="CoaB-like_sf"/>
</dbReference>
<comment type="caution">
    <text evidence="7">The sequence shown here is derived from an EMBL/GenBank/DDBJ whole genome shotgun (WGS) entry which is preliminary data.</text>
</comment>
<keyword evidence="1 3" id="KW-0210">Decarboxylase</keyword>
<evidence type="ECO:0000259" key="5">
    <source>
        <dbReference type="Pfam" id="PF02441"/>
    </source>
</evidence>
<keyword evidence="3" id="KW-0479">Metal-binding</keyword>
<keyword evidence="3" id="KW-0511">Multifunctional enzyme</keyword>
<dbReference type="GO" id="GO:0004632">
    <property type="term" value="F:phosphopantothenate--cysteine ligase activity"/>
    <property type="evidence" value="ECO:0007669"/>
    <property type="project" value="UniProtKB-UniRule"/>
</dbReference>
<feature type="active site" description="Proton donor" evidence="3">
    <location>
        <position position="159"/>
    </location>
</feature>
<comment type="cofactor">
    <cofactor evidence="3">
        <name>FMN</name>
        <dbReference type="ChEBI" id="CHEBI:58210"/>
    </cofactor>
    <text evidence="3">Binds 1 FMN per subunit.</text>
</comment>
<gene>
    <name evidence="3" type="primary">coaBC</name>
    <name evidence="8" type="ORF">CAL27_19875</name>
    <name evidence="7" type="ORF">CEG14_14515</name>
</gene>
<comment type="similarity">
    <text evidence="3 4">In the C-terminal section; belongs to the PPC synthetase family.</text>
</comment>
<dbReference type="AlphaFoldDB" id="A0A261SFN8"/>
<comment type="function">
    <text evidence="4">Catalyzes two steps in the biosynthesis of coenzyme A. In the first step cysteine is conjugated to 4'-phosphopantothenate to form 4-phosphopantothenoylcysteine, in the latter compound is decarboxylated to form 4'-phosphopantotheine.</text>
</comment>
<evidence type="ECO:0000313" key="7">
    <source>
        <dbReference type="EMBL" id="OZI36229.1"/>
    </source>
</evidence>
<dbReference type="OrthoDB" id="9802554at2"/>